<dbReference type="AlphaFoldDB" id="W2D214"/>
<name>W2D214_9BACT</name>
<evidence type="ECO:0000313" key="2">
    <source>
        <dbReference type="Proteomes" id="UP000034980"/>
    </source>
</evidence>
<gene>
    <name evidence="1" type="ORF">T235_07125</name>
</gene>
<comment type="caution">
    <text evidence="1">The sequence shown here is derived from an EMBL/GenBank/DDBJ whole genome shotgun (WGS) entry which is preliminary data.</text>
</comment>
<accession>W2D214</accession>
<dbReference type="Proteomes" id="UP000034980">
    <property type="component" value="Unassembled WGS sequence"/>
</dbReference>
<reference evidence="1 2" key="1">
    <citation type="submission" date="2013-11" db="EMBL/GenBank/DDBJ databases">
        <title>Single cell genomics of uncultured Tannerella BU063 (oral taxon 286).</title>
        <authorList>
            <person name="Beall C.J."/>
            <person name="Campbell A.G."/>
            <person name="Griffen A.L."/>
            <person name="Podar M."/>
            <person name="Leys E.J."/>
        </authorList>
    </citation>
    <scope>NUCLEOTIDE SEQUENCE [LARGE SCALE GENOMIC DNA]</scope>
    <source>
        <strain evidence="1">Cell 8/11</strain>
    </source>
</reference>
<organism evidence="1 2">
    <name type="scientific">Tannerella sp. oral taxon BU063 isolate Cell 8/11</name>
    <dbReference type="NCBI Taxonomy" id="1411915"/>
    <lineage>
        <taxon>Bacteria</taxon>
        <taxon>Pseudomonadati</taxon>
        <taxon>Bacteroidota</taxon>
        <taxon>Bacteroidia</taxon>
        <taxon>Bacteroidales</taxon>
        <taxon>Tannerellaceae</taxon>
        <taxon>Tannerella</taxon>
    </lineage>
</organism>
<dbReference type="EMBL" id="AYYF01001062">
    <property type="protein sequence ID" value="ETK12831.1"/>
    <property type="molecule type" value="Genomic_DNA"/>
</dbReference>
<proteinExistence type="predicted"/>
<protein>
    <submittedName>
        <fullName evidence="1">Uncharacterized protein</fullName>
    </submittedName>
</protein>
<evidence type="ECO:0000313" key="1">
    <source>
        <dbReference type="EMBL" id="ETK12831.1"/>
    </source>
</evidence>
<sequence length="74" mass="8348">MEKRALAGVLQTPKRGKASLQKFCKRQNEEKRPCRSSANTEMGKSAFAEVLQGHHEKRRKALTGWTSAKTFLDS</sequence>